<reference evidence="3 4" key="1">
    <citation type="journal article" date="2020" name="ISME J.">
        <title>Uncovering the hidden diversity of litter-decomposition mechanisms in mushroom-forming fungi.</title>
        <authorList>
            <person name="Floudas D."/>
            <person name="Bentzer J."/>
            <person name="Ahren D."/>
            <person name="Johansson T."/>
            <person name="Persson P."/>
            <person name="Tunlid A."/>
        </authorList>
    </citation>
    <scope>NUCLEOTIDE SEQUENCE [LARGE SCALE GENOMIC DNA]</scope>
    <source>
        <strain evidence="3 4">CBS 406.79</strain>
    </source>
</reference>
<dbReference type="EMBL" id="JAACJN010000025">
    <property type="protein sequence ID" value="KAF5388924.1"/>
    <property type="molecule type" value="Genomic_DNA"/>
</dbReference>
<evidence type="ECO:0000256" key="1">
    <source>
        <dbReference type="SAM" id="MobiDB-lite"/>
    </source>
</evidence>
<evidence type="ECO:0000256" key="2">
    <source>
        <dbReference type="SAM" id="SignalP"/>
    </source>
</evidence>
<dbReference type="Proteomes" id="UP000518752">
    <property type="component" value="Unassembled WGS sequence"/>
</dbReference>
<comment type="caution">
    <text evidence="3">The sequence shown here is derived from an EMBL/GenBank/DDBJ whole genome shotgun (WGS) entry which is preliminary data.</text>
</comment>
<feature type="chain" id="PRO_5034864522" evidence="2">
    <location>
        <begin position="21"/>
        <end position="205"/>
    </location>
</feature>
<gene>
    <name evidence="3" type="ORF">D9757_005130</name>
</gene>
<keyword evidence="2" id="KW-0732">Signal</keyword>
<evidence type="ECO:0000313" key="3">
    <source>
        <dbReference type="EMBL" id="KAF5388924.1"/>
    </source>
</evidence>
<keyword evidence="4" id="KW-1185">Reference proteome</keyword>
<evidence type="ECO:0000313" key="4">
    <source>
        <dbReference type="Proteomes" id="UP000518752"/>
    </source>
</evidence>
<dbReference type="OrthoDB" id="10346939at2759"/>
<organism evidence="3 4">
    <name type="scientific">Collybiopsis confluens</name>
    <dbReference type="NCBI Taxonomy" id="2823264"/>
    <lineage>
        <taxon>Eukaryota</taxon>
        <taxon>Fungi</taxon>
        <taxon>Dikarya</taxon>
        <taxon>Basidiomycota</taxon>
        <taxon>Agaricomycotina</taxon>
        <taxon>Agaricomycetes</taxon>
        <taxon>Agaricomycetidae</taxon>
        <taxon>Agaricales</taxon>
        <taxon>Marasmiineae</taxon>
        <taxon>Omphalotaceae</taxon>
        <taxon>Collybiopsis</taxon>
    </lineage>
</organism>
<feature type="region of interest" description="Disordered" evidence="1">
    <location>
        <begin position="23"/>
        <end position="42"/>
    </location>
</feature>
<dbReference type="AlphaFoldDB" id="A0A8H5HTE6"/>
<protein>
    <submittedName>
        <fullName evidence="3">Uncharacterized protein</fullName>
    </submittedName>
</protein>
<name>A0A8H5HTE6_9AGAR</name>
<accession>A0A8H5HTE6</accession>
<feature type="signal peptide" evidence="2">
    <location>
        <begin position="1"/>
        <end position="20"/>
    </location>
</feature>
<sequence>MQLIAAVYTTLLLSITVVFATPVPPTSHRNPPSEPGSGPNDYEMVEIHTPTDPLKITFAKSLPTFVKQYAPALAKYSQPQTPAEGTGGNQHNINRAAKQVVERLIATSAATLKLGAKPGSKPTFKNDYPFQNFVFVRQRQLYLITFNVEGGVCAPKHCAGFILQKEPAGSQGGDFGGEILDLDTGKAKYAFYSNPDLQPDHWSLA</sequence>
<proteinExistence type="predicted"/>